<proteinExistence type="predicted"/>
<gene>
    <name evidence="1" type="ORF">CVT17_02065</name>
</gene>
<dbReference type="InterPro" id="IPR009241">
    <property type="entry name" value="HigB-like"/>
</dbReference>
<dbReference type="RefSeq" id="WP_087579618.1">
    <property type="nucleotide sequence ID" value="NZ_CABMLB010000002.1"/>
</dbReference>
<name>A0AAE7P0Z7_9BACT</name>
<sequence>MKDQLWKITFYDKSVEDETLSLPDTILANLLRVLEMAKEVGPNLGRPHSAPLGNGLFEFRAKGKEGIARSVFVNVINKEIVILHTLIKKSDTIPKKDMKIIMQRAKEIK</sequence>
<dbReference type="AlphaFoldDB" id="A0AAE7P0Z7"/>
<dbReference type="Pfam" id="PF05973">
    <property type="entry name" value="Gp49"/>
    <property type="match status" value="1"/>
</dbReference>
<accession>A0AAE7P0Z7</accession>
<dbReference type="Proteomes" id="UP000594513">
    <property type="component" value="Chromosome"/>
</dbReference>
<protein>
    <submittedName>
        <fullName evidence="1">Type II toxin-antitoxin system RelE/ParE family toxin</fullName>
    </submittedName>
</protein>
<evidence type="ECO:0000313" key="2">
    <source>
        <dbReference type="Proteomes" id="UP000594513"/>
    </source>
</evidence>
<evidence type="ECO:0000313" key="1">
    <source>
        <dbReference type="EMBL" id="QPH85831.1"/>
    </source>
</evidence>
<organism evidence="1 2">
    <name type="scientific">Campylobacter concisus</name>
    <dbReference type="NCBI Taxonomy" id="199"/>
    <lineage>
        <taxon>Bacteria</taxon>
        <taxon>Pseudomonadati</taxon>
        <taxon>Campylobacterota</taxon>
        <taxon>Epsilonproteobacteria</taxon>
        <taxon>Campylobacterales</taxon>
        <taxon>Campylobacteraceae</taxon>
        <taxon>Campylobacter</taxon>
    </lineage>
</organism>
<dbReference type="EMBL" id="CP049272">
    <property type="protein sequence ID" value="QPH85831.1"/>
    <property type="molecule type" value="Genomic_DNA"/>
</dbReference>
<reference evidence="1 2" key="1">
    <citation type="journal article" date="2018" name="Emerg. Microbes Infect.">
        <title>Genomic analysis of oral Campylobacter concisus strains identified a potential bacterial molecular marker associated with active Crohn's disease.</title>
        <authorList>
            <person name="Liu F."/>
            <person name="Ma R."/>
            <person name="Tay C.Y.A."/>
            <person name="Octavia S."/>
            <person name="Lan R."/>
            <person name="Chung H.K.L."/>
            <person name="Riordan S.M."/>
            <person name="Grimm M.C."/>
            <person name="Leong R.W."/>
            <person name="Tanaka M.M."/>
            <person name="Connor S."/>
            <person name="Zhang L."/>
        </authorList>
    </citation>
    <scope>NUCLEOTIDE SEQUENCE [LARGE SCALE GENOMIC DNA]</scope>
    <source>
        <strain evidence="1 2">P27CDO-S2</strain>
    </source>
</reference>